<dbReference type="OrthoDB" id="187903at2"/>
<dbReference type="GO" id="GO:0016740">
    <property type="term" value="F:transferase activity"/>
    <property type="evidence" value="ECO:0007669"/>
    <property type="project" value="UniProtKB-KW"/>
</dbReference>
<dbReference type="SUPFAM" id="SSF55729">
    <property type="entry name" value="Acyl-CoA N-acyltransferases (Nat)"/>
    <property type="match status" value="1"/>
</dbReference>
<protein>
    <submittedName>
        <fullName evidence="1">GNAT family N-acetyltransferase</fullName>
    </submittedName>
</protein>
<dbReference type="Proteomes" id="UP000238220">
    <property type="component" value="Unassembled WGS sequence"/>
</dbReference>
<comment type="caution">
    <text evidence="1">The sequence shown here is derived from an EMBL/GenBank/DDBJ whole genome shotgun (WGS) entry which is preliminary data.</text>
</comment>
<keyword evidence="2" id="KW-1185">Reference proteome</keyword>
<reference evidence="1 2" key="1">
    <citation type="submission" date="2018-02" db="EMBL/GenBank/DDBJ databases">
        <title>Genome sequencing of Solimonas sp. HR-BB.</title>
        <authorList>
            <person name="Lee Y."/>
            <person name="Jeon C.O."/>
        </authorList>
    </citation>
    <scope>NUCLEOTIDE SEQUENCE [LARGE SCALE GENOMIC DNA]</scope>
    <source>
        <strain evidence="1 2">HR-BB</strain>
    </source>
</reference>
<evidence type="ECO:0000313" key="1">
    <source>
        <dbReference type="EMBL" id="PPE73213.1"/>
    </source>
</evidence>
<gene>
    <name evidence="1" type="ORF">C3942_14405</name>
</gene>
<dbReference type="EMBL" id="PSNW01000008">
    <property type="protein sequence ID" value="PPE73213.1"/>
    <property type="molecule type" value="Genomic_DNA"/>
</dbReference>
<accession>A0A2S5TDZ1</accession>
<sequence length="196" mass="22514">MTVDLLRGGDIARHVDALARLRIRVFREFPYLYDGSAEYEAHYLQTYVDSPHSLIVLVRDGAEAVGASTSLPLAEAHQEMREPFLAAGLPLERYHYFGESLLLRPYRGRGLGVRFFEEREAHARHLGQSWTTFCAVERPPDHPMRPADYVPNDVFWGRRGYVREPGLECRMSWLDLGDNAPSNKTLGFWQRRLDPA</sequence>
<proteinExistence type="predicted"/>
<name>A0A2S5TDZ1_9GAMM</name>
<organism evidence="1 2">
    <name type="scientific">Solimonas fluminis</name>
    <dbReference type="NCBI Taxonomy" id="2086571"/>
    <lineage>
        <taxon>Bacteria</taxon>
        <taxon>Pseudomonadati</taxon>
        <taxon>Pseudomonadota</taxon>
        <taxon>Gammaproteobacteria</taxon>
        <taxon>Nevskiales</taxon>
        <taxon>Nevskiaceae</taxon>
        <taxon>Solimonas</taxon>
    </lineage>
</organism>
<dbReference type="InterPro" id="IPR016181">
    <property type="entry name" value="Acyl_CoA_acyltransferase"/>
</dbReference>
<dbReference type="Gene3D" id="3.40.630.30">
    <property type="match status" value="1"/>
</dbReference>
<dbReference type="AlphaFoldDB" id="A0A2S5TDZ1"/>
<keyword evidence="1" id="KW-0808">Transferase</keyword>
<evidence type="ECO:0000313" key="2">
    <source>
        <dbReference type="Proteomes" id="UP000238220"/>
    </source>
</evidence>